<protein>
    <recommendedName>
        <fullName evidence="1">DUF3638 domain-containing protein</fullName>
    </recommendedName>
</protein>
<feature type="domain" description="DUF3638" evidence="1">
    <location>
        <begin position="2"/>
        <end position="144"/>
    </location>
</feature>
<dbReference type="Pfam" id="PF12340">
    <property type="entry name" value="DUF3638"/>
    <property type="match status" value="1"/>
</dbReference>
<organism evidence="2">
    <name type="scientific">uncultured organism MedDCM-OCT-S08-C51</name>
    <dbReference type="NCBI Taxonomy" id="743639"/>
    <lineage>
        <taxon>unclassified sequences</taxon>
        <taxon>environmental samples</taxon>
    </lineage>
</organism>
<dbReference type="SUPFAM" id="SSF52540">
    <property type="entry name" value="P-loop containing nucleoside triphosphate hydrolases"/>
    <property type="match status" value="1"/>
</dbReference>
<evidence type="ECO:0000313" key="2">
    <source>
        <dbReference type="EMBL" id="ADD95806.1"/>
    </source>
</evidence>
<sequence length="232" mass="25637">MAFEFSGKFMLRSLQCKIVKALHESAQNGESKCRQMIMGGGKSSVIAPLLGLLLADGRRLVMMVVPDQLLDMSVNVTRESYGPGIATKVFVFGFERSSGAEMLRSLRRQRQRLKLAQETAGIVCSTPGAVKSLLLSYIDRIQQEVCSPRLLLLSRSTIETYAKGVRISVKESSLETLTPIRQAMTLRAAEADLLREILQTFKQAVALVDEVDWVLHPLKSECATACSRKSSE</sequence>
<dbReference type="InterPro" id="IPR027417">
    <property type="entry name" value="P-loop_NTPase"/>
</dbReference>
<name>D6PJA5_9ZZZZ</name>
<evidence type="ECO:0000259" key="1">
    <source>
        <dbReference type="Pfam" id="PF12340"/>
    </source>
</evidence>
<dbReference type="InterPro" id="IPR022099">
    <property type="entry name" value="DUF3638"/>
</dbReference>
<reference evidence="2" key="1">
    <citation type="journal article" date="2010" name="ISME J.">
        <title>Metagenome of the Mediterranean deep chlorophyll maximum studied by direct and fosmid library 454 pyrosequencing.</title>
        <authorList>
            <person name="Ghai R."/>
            <person name="Martin-Cuadrado A.B."/>
            <person name="Molto A.G."/>
            <person name="Heredia I.G."/>
            <person name="Cabrera R."/>
            <person name="Martin J."/>
            <person name="Verdu M."/>
            <person name="Deschamps P."/>
            <person name="Moreira D."/>
            <person name="Lopez-Garcia P."/>
            <person name="Mira A."/>
            <person name="Rodriguez-Valera F."/>
        </authorList>
    </citation>
    <scope>NUCLEOTIDE SEQUENCE</scope>
</reference>
<accession>D6PJA5</accession>
<dbReference type="EMBL" id="GU943099">
    <property type="protein sequence ID" value="ADD95806.1"/>
    <property type="molecule type" value="Genomic_DNA"/>
</dbReference>
<proteinExistence type="predicted"/>
<dbReference type="AlphaFoldDB" id="D6PJA5"/>